<proteinExistence type="predicted"/>
<dbReference type="Gene3D" id="3.30.70.270">
    <property type="match status" value="1"/>
</dbReference>
<dbReference type="PROSITE" id="PS50883">
    <property type="entry name" value="EAL"/>
    <property type="match status" value="1"/>
</dbReference>
<accession>A0ABV6IXZ7</accession>
<dbReference type="Gene3D" id="3.20.20.450">
    <property type="entry name" value="EAL domain"/>
    <property type="match status" value="1"/>
</dbReference>
<dbReference type="InterPro" id="IPR052155">
    <property type="entry name" value="Biofilm_reg_signaling"/>
</dbReference>
<reference evidence="4 5" key="1">
    <citation type="submission" date="2024-09" db="EMBL/GenBank/DDBJ databases">
        <authorList>
            <person name="Sun Q."/>
            <person name="Mori K."/>
        </authorList>
    </citation>
    <scope>NUCLEOTIDE SEQUENCE [LARGE SCALE GENOMIC DNA]</scope>
    <source>
        <strain evidence="4 5">CCM 7468</strain>
    </source>
</reference>
<evidence type="ECO:0000256" key="1">
    <source>
        <dbReference type="SAM" id="Phobius"/>
    </source>
</evidence>
<dbReference type="EMBL" id="JBHLVZ010000084">
    <property type="protein sequence ID" value="MFC0388427.1"/>
    <property type="molecule type" value="Genomic_DNA"/>
</dbReference>
<name>A0ABV6IXZ7_9PROT</name>
<dbReference type="NCBIfam" id="TIGR00254">
    <property type="entry name" value="GGDEF"/>
    <property type="match status" value="1"/>
</dbReference>
<keyword evidence="1" id="KW-0472">Membrane</keyword>
<keyword evidence="5" id="KW-1185">Reference proteome</keyword>
<dbReference type="InterPro" id="IPR001633">
    <property type="entry name" value="EAL_dom"/>
</dbReference>
<feature type="domain" description="GGDEF" evidence="3">
    <location>
        <begin position="428"/>
        <end position="562"/>
    </location>
</feature>
<evidence type="ECO:0000313" key="4">
    <source>
        <dbReference type="EMBL" id="MFC0388427.1"/>
    </source>
</evidence>
<dbReference type="Proteomes" id="UP001589789">
    <property type="component" value="Unassembled WGS sequence"/>
</dbReference>
<dbReference type="CDD" id="cd01949">
    <property type="entry name" value="GGDEF"/>
    <property type="match status" value="1"/>
</dbReference>
<dbReference type="SUPFAM" id="SSF55785">
    <property type="entry name" value="PYP-like sensor domain (PAS domain)"/>
    <property type="match status" value="1"/>
</dbReference>
<dbReference type="SUPFAM" id="SSF55073">
    <property type="entry name" value="Nucleotide cyclase"/>
    <property type="match status" value="1"/>
</dbReference>
<dbReference type="Pfam" id="PF12860">
    <property type="entry name" value="PAS_7"/>
    <property type="match status" value="1"/>
</dbReference>
<feature type="transmembrane region" description="Helical" evidence="1">
    <location>
        <begin position="195"/>
        <end position="217"/>
    </location>
</feature>
<dbReference type="SUPFAM" id="SSF141868">
    <property type="entry name" value="EAL domain-like"/>
    <property type="match status" value="1"/>
</dbReference>
<evidence type="ECO:0000313" key="5">
    <source>
        <dbReference type="Proteomes" id="UP001589789"/>
    </source>
</evidence>
<dbReference type="InterPro" id="IPR000160">
    <property type="entry name" value="GGDEF_dom"/>
</dbReference>
<dbReference type="Gene3D" id="3.30.450.20">
    <property type="entry name" value="PAS domain"/>
    <property type="match status" value="1"/>
</dbReference>
<dbReference type="InterPro" id="IPR043128">
    <property type="entry name" value="Rev_trsase/Diguanyl_cyclase"/>
</dbReference>
<organism evidence="4 5">
    <name type="scientific">Muricoccus vinaceus</name>
    <dbReference type="NCBI Taxonomy" id="424704"/>
    <lineage>
        <taxon>Bacteria</taxon>
        <taxon>Pseudomonadati</taxon>
        <taxon>Pseudomonadota</taxon>
        <taxon>Alphaproteobacteria</taxon>
        <taxon>Acetobacterales</taxon>
        <taxon>Roseomonadaceae</taxon>
        <taxon>Muricoccus</taxon>
    </lineage>
</organism>
<protein>
    <submittedName>
        <fullName evidence="4">Bifunctional diguanylate cyclase/phosphodiesterase</fullName>
    </submittedName>
</protein>
<dbReference type="InterPro" id="IPR035965">
    <property type="entry name" value="PAS-like_dom_sf"/>
</dbReference>
<keyword evidence="1" id="KW-1133">Transmembrane helix</keyword>
<dbReference type="InterPro" id="IPR029787">
    <property type="entry name" value="Nucleotide_cyclase"/>
</dbReference>
<feature type="transmembrane region" description="Helical" evidence="1">
    <location>
        <begin position="28"/>
        <end position="51"/>
    </location>
</feature>
<dbReference type="PANTHER" id="PTHR44757">
    <property type="entry name" value="DIGUANYLATE CYCLASE DGCP"/>
    <property type="match status" value="1"/>
</dbReference>
<comment type="caution">
    <text evidence="4">The sequence shown here is derived from an EMBL/GenBank/DDBJ whole genome shotgun (WGS) entry which is preliminary data.</text>
</comment>
<dbReference type="PANTHER" id="PTHR44757:SF2">
    <property type="entry name" value="BIOFILM ARCHITECTURE MAINTENANCE PROTEIN MBAA"/>
    <property type="match status" value="1"/>
</dbReference>
<sequence>MPKARAEHGAEGNGLAPASARILSGPRIQVGFIVVTMVLTVAAIYASYLIFDRQNALGKVSRYNLSWTAGQAGLEVSRLQVAIGAYALSEGEAERDALEMWLGIVKNRISVLRSGEPGAFIRSHAELNGIVGQLAAATDEAQLLLGKLNDPASLDRMMRSFESMNRPMARLASIAHAYGADLAARDAQELDRLQWLFSGLLVALIGCSLALAAFASWRNRLLARSNAEVRALVLDLTRTGERLAAANERVQEAVSALTEQNTTLEARDAELLRQNRLFEAALNNMSHGLGMFDEKHRLIVSNRRFSEIFRLPAGLARPGASAEELLRTAGTCHGFGERATEAAWAQHQELASRSKAATFVCEDDEGRSLSVSQQPLADGGWVATYEDVTDSRRAESRIRHLANHDALTGLPNRRRFNERLAEAIQAGSKLAVLFLDLDQFKNVNDTLGHQAGDELLRSAANRIRGCVREVDLIARQGGDEFAVLIEGEACRPERVEALAKRIVDVLALPFDLSGYQASVGVSIGIATALDAAASADSILKHADVALYSAKAAGRGTFRVFEASMAADLQARIDLEGDLRGALEREELEVHYQPVFDIRRGRLSGFEALLRWRHPVRGMVSPADFIPIAEETGMIVQIGEWVLRRVCMEAAGFPKGIKVAVNISPVQFAGGSLVDIVRDALIQSSFMAGCLELEITESALLQDSEAIVETLHRLRSLGIRIALDDFGTKYSSLTYLRSFPFDKIKIDQSFVRDMASRNDCLAIVRSVASLAAQLGMTTTAEGVESSAQLEQIREAGCTEAQGYFFGRAEPLASLGHWFEVRQPLLVAQI</sequence>
<dbReference type="Pfam" id="PF00990">
    <property type="entry name" value="GGDEF"/>
    <property type="match status" value="1"/>
</dbReference>
<feature type="domain" description="EAL" evidence="2">
    <location>
        <begin position="571"/>
        <end position="821"/>
    </location>
</feature>
<dbReference type="PROSITE" id="PS50887">
    <property type="entry name" value="GGDEF"/>
    <property type="match status" value="1"/>
</dbReference>
<dbReference type="SMART" id="SM00267">
    <property type="entry name" value="GGDEF"/>
    <property type="match status" value="1"/>
</dbReference>
<keyword evidence="1" id="KW-0812">Transmembrane</keyword>
<evidence type="ECO:0000259" key="3">
    <source>
        <dbReference type="PROSITE" id="PS50887"/>
    </source>
</evidence>
<dbReference type="RefSeq" id="WP_377054831.1">
    <property type="nucleotide sequence ID" value="NZ_JBHLVZ010000084.1"/>
</dbReference>
<dbReference type="Pfam" id="PF00563">
    <property type="entry name" value="EAL"/>
    <property type="match status" value="1"/>
</dbReference>
<dbReference type="InterPro" id="IPR035919">
    <property type="entry name" value="EAL_sf"/>
</dbReference>
<dbReference type="SMART" id="SM00052">
    <property type="entry name" value="EAL"/>
    <property type="match status" value="1"/>
</dbReference>
<evidence type="ECO:0000259" key="2">
    <source>
        <dbReference type="PROSITE" id="PS50883"/>
    </source>
</evidence>
<gene>
    <name evidence="4" type="ORF">ACFFIC_23215</name>
</gene>
<dbReference type="CDD" id="cd01948">
    <property type="entry name" value="EAL"/>
    <property type="match status" value="1"/>
</dbReference>